<dbReference type="SUPFAM" id="SSF46689">
    <property type="entry name" value="Homeodomain-like"/>
    <property type="match status" value="1"/>
</dbReference>
<evidence type="ECO:0000256" key="4">
    <source>
        <dbReference type="ARBA" id="ARBA00023242"/>
    </source>
</evidence>
<feature type="domain" description="Myb-like" evidence="5">
    <location>
        <begin position="13"/>
        <end position="65"/>
    </location>
</feature>
<keyword evidence="2" id="KW-0805">Transcription regulation</keyword>
<name>A0AAE1IXZ1_9FABA</name>
<keyword evidence="7" id="KW-1185">Reference proteome</keyword>
<accession>A0AAE1IXZ1</accession>
<evidence type="ECO:0000256" key="1">
    <source>
        <dbReference type="ARBA" id="ARBA00004123"/>
    </source>
</evidence>
<organism evidence="6 7">
    <name type="scientific">Acacia crassicarpa</name>
    <name type="common">northern wattle</name>
    <dbReference type="NCBI Taxonomy" id="499986"/>
    <lineage>
        <taxon>Eukaryota</taxon>
        <taxon>Viridiplantae</taxon>
        <taxon>Streptophyta</taxon>
        <taxon>Embryophyta</taxon>
        <taxon>Tracheophyta</taxon>
        <taxon>Spermatophyta</taxon>
        <taxon>Magnoliopsida</taxon>
        <taxon>eudicotyledons</taxon>
        <taxon>Gunneridae</taxon>
        <taxon>Pentapetalae</taxon>
        <taxon>rosids</taxon>
        <taxon>fabids</taxon>
        <taxon>Fabales</taxon>
        <taxon>Fabaceae</taxon>
        <taxon>Caesalpinioideae</taxon>
        <taxon>mimosoid clade</taxon>
        <taxon>Acacieae</taxon>
        <taxon>Acacia</taxon>
    </lineage>
</organism>
<dbReference type="Proteomes" id="UP001293593">
    <property type="component" value="Unassembled WGS sequence"/>
</dbReference>
<dbReference type="GO" id="GO:0005634">
    <property type="term" value="C:nucleus"/>
    <property type="evidence" value="ECO:0007669"/>
    <property type="project" value="UniProtKB-SubCell"/>
</dbReference>
<dbReference type="InterPro" id="IPR044636">
    <property type="entry name" value="RADIALIS-like"/>
</dbReference>
<keyword evidence="4" id="KW-0539">Nucleus</keyword>
<sequence length="102" mass="11854">MASKSKVSCSGDPNQRWTGKKNKLFEDALAIYDKETPDRWRNIAIHVGFTTEVEVKRQYEILLEDIKQIESGKVPLPLYHRYVACSRSDITTSEQRLRNLKL</sequence>
<dbReference type="GO" id="GO:0003700">
    <property type="term" value="F:DNA-binding transcription factor activity"/>
    <property type="evidence" value="ECO:0007669"/>
    <property type="project" value="InterPro"/>
</dbReference>
<gene>
    <name evidence="6" type="ORF">QN277_003172</name>
</gene>
<proteinExistence type="predicted"/>
<dbReference type="CDD" id="cd00167">
    <property type="entry name" value="SANT"/>
    <property type="match status" value="1"/>
</dbReference>
<dbReference type="PANTHER" id="PTHR43952">
    <property type="entry name" value="MYB FAMILY TRANSCRIPTION FACTOR-RELATED"/>
    <property type="match status" value="1"/>
</dbReference>
<dbReference type="FunFam" id="1.10.10.60:FF:000154">
    <property type="entry name" value="Transcription factor SRM1"/>
    <property type="match status" value="1"/>
</dbReference>
<evidence type="ECO:0000259" key="5">
    <source>
        <dbReference type="SMART" id="SM00717"/>
    </source>
</evidence>
<dbReference type="PANTHER" id="PTHR43952:SF33">
    <property type="entry name" value="MYB FAMILY TRANSCRIPTION FACTOR"/>
    <property type="match status" value="1"/>
</dbReference>
<dbReference type="InterPro" id="IPR001005">
    <property type="entry name" value="SANT/Myb"/>
</dbReference>
<dbReference type="SMART" id="SM00717">
    <property type="entry name" value="SANT"/>
    <property type="match status" value="1"/>
</dbReference>
<dbReference type="Gene3D" id="1.10.10.60">
    <property type="entry name" value="Homeodomain-like"/>
    <property type="match status" value="1"/>
</dbReference>
<evidence type="ECO:0000313" key="7">
    <source>
        <dbReference type="Proteomes" id="UP001293593"/>
    </source>
</evidence>
<evidence type="ECO:0000256" key="3">
    <source>
        <dbReference type="ARBA" id="ARBA00023163"/>
    </source>
</evidence>
<dbReference type="AlphaFoldDB" id="A0AAE1IXZ1"/>
<reference evidence="6" key="1">
    <citation type="submission" date="2023-10" db="EMBL/GenBank/DDBJ databases">
        <title>Chromosome-level genome of the transformable northern wattle, Acacia crassicarpa.</title>
        <authorList>
            <person name="Massaro I."/>
            <person name="Sinha N.R."/>
            <person name="Poethig S."/>
            <person name="Leichty A.R."/>
        </authorList>
    </citation>
    <scope>NUCLEOTIDE SEQUENCE</scope>
    <source>
        <strain evidence="6">Acra3RX</strain>
        <tissue evidence="6">Leaf</tissue>
    </source>
</reference>
<protein>
    <recommendedName>
        <fullName evidence="5">Myb-like domain-containing protein</fullName>
    </recommendedName>
</protein>
<dbReference type="InterPro" id="IPR009057">
    <property type="entry name" value="Homeodomain-like_sf"/>
</dbReference>
<comment type="caution">
    <text evidence="6">The sequence shown here is derived from an EMBL/GenBank/DDBJ whole genome shotgun (WGS) entry which is preliminary data.</text>
</comment>
<keyword evidence="3" id="KW-0804">Transcription</keyword>
<evidence type="ECO:0000313" key="6">
    <source>
        <dbReference type="EMBL" id="KAK4259995.1"/>
    </source>
</evidence>
<evidence type="ECO:0000256" key="2">
    <source>
        <dbReference type="ARBA" id="ARBA00023015"/>
    </source>
</evidence>
<comment type="subcellular location">
    <subcellularLocation>
        <location evidence="1">Nucleus</location>
    </subcellularLocation>
</comment>
<dbReference type="EMBL" id="JAWXYG010000010">
    <property type="protein sequence ID" value="KAK4259995.1"/>
    <property type="molecule type" value="Genomic_DNA"/>
</dbReference>